<comment type="caution">
    <text evidence="1">The sequence shown here is derived from an EMBL/GenBank/DDBJ whole genome shotgun (WGS) entry which is preliminary data.</text>
</comment>
<sequence>MSLKKGETGRGLSKNFQQPYEYDVRARLSDYRNKAISCGVSNQAQWGSCGPPPERRVAPTAPKGFRNILHTPLLDQGSATCLHPPL</sequence>
<accession>A0A3R7EQX0</accession>
<gene>
    <name evidence="1" type="ORF">CSKR_104630</name>
</gene>
<reference evidence="1 2" key="2">
    <citation type="journal article" date="2021" name="Genomics">
        <title>High-quality reference genome for Clonorchis sinensis.</title>
        <authorList>
            <person name="Young N.D."/>
            <person name="Stroehlein A.J."/>
            <person name="Kinkar L."/>
            <person name="Wang T."/>
            <person name="Sohn W.M."/>
            <person name="Chang B.C.H."/>
            <person name="Kaur P."/>
            <person name="Weisz D."/>
            <person name="Dudchenko O."/>
            <person name="Aiden E.L."/>
            <person name="Korhonen P.K."/>
            <person name="Gasser R.B."/>
        </authorList>
    </citation>
    <scope>NUCLEOTIDE SEQUENCE [LARGE SCALE GENOMIC DNA]</scope>
    <source>
        <strain evidence="1">Cs-k2</strain>
    </source>
</reference>
<keyword evidence="2" id="KW-1185">Reference proteome</keyword>
<proteinExistence type="predicted"/>
<evidence type="ECO:0000313" key="2">
    <source>
        <dbReference type="Proteomes" id="UP000286415"/>
    </source>
</evidence>
<dbReference type="Proteomes" id="UP000286415">
    <property type="component" value="Unassembled WGS sequence"/>
</dbReference>
<dbReference type="InParanoid" id="A0A3R7EQX0"/>
<reference evidence="1 2" key="1">
    <citation type="journal article" date="2018" name="Biotechnol. Adv.">
        <title>Improved genomic resources and new bioinformatic workflow for the carcinogenic parasite Clonorchis sinensis: Biotechnological implications.</title>
        <authorList>
            <person name="Wang D."/>
            <person name="Korhonen P.K."/>
            <person name="Gasser R.B."/>
            <person name="Young N.D."/>
        </authorList>
    </citation>
    <scope>NUCLEOTIDE SEQUENCE [LARGE SCALE GENOMIC DNA]</scope>
    <source>
        <strain evidence="1">Cs-k2</strain>
    </source>
</reference>
<protein>
    <submittedName>
        <fullName evidence="1">Uncharacterized protein</fullName>
    </submittedName>
</protein>
<organism evidence="1 2">
    <name type="scientific">Clonorchis sinensis</name>
    <name type="common">Chinese liver fluke</name>
    <dbReference type="NCBI Taxonomy" id="79923"/>
    <lineage>
        <taxon>Eukaryota</taxon>
        <taxon>Metazoa</taxon>
        <taxon>Spiralia</taxon>
        <taxon>Lophotrochozoa</taxon>
        <taxon>Platyhelminthes</taxon>
        <taxon>Trematoda</taxon>
        <taxon>Digenea</taxon>
        <taxon>Opisthorchiida</taxon>
        <taxon>Opisthorchiata</taxon>
        <taxon>Opisthorchiidae</taxon>
        <taxon>Clonorchis</taxon>
    </lineage>
</organism>
<dbReference type="AlphaFoldDB" id="A0A3R7EQX0"/>
<dbReference type="EMBL" id="NIRI02000056">
    <property type="protein sequence ID" value="KAG5445367.1"/>
    <property type="molecule type" value="Genomic_DNA"/>
</dbReference>
<evidence type="ECO:0000313" key="1">
    <source>
        <dbReference type="EMBL" id="KAG5445367.1"/>
    </source>
</evidence>
<name>A0A3R7EQX0_CLOSI</name>